<dbReference type="InterPro" id="IPR021322">
    <property type="entry name" value="DUF2924"/>
</dbReference>
<organism evidence="1 2">
    <name type="scientific">Qipengyuania flava</name>
    <dbReference type="NCBI Taxonomy" id="192812"/>
    <lineage>
        <taxon>Bacteria</taxon>
        <taxon>Pseudomonadati</taxon>
        <taxon>Pseudomonadota</taxon>
        <taxon>Alphaproteobacteria</taxon>
        <taxon>Sphingomonadales</taxon>
        <taxon>Erythrobacteraceae</taxon>
        <taxon>Qipengyuania</taxon>
    </lineage>
</organism>
<dbReference type="AlphaFoldDB" id="A0A3T1CLF0"/>
<sequence length="134" mass="14970">MVKLKERLATLTRMGRSELRKEWERVCKQPAPNLSADLLRLGIAYRLQEKAHRGLSRASLSELQTTAPARPAIKPGTRLVRSWNGRTISVLVEEDGFVFDDRNYPSLSAIAREVTGAHWSGPRFFGLRGLAANG</sequence>
<evidence type="ECO:0000313" key="2">
    <source>
        <dbReference type="Proteomes" id="UP000290057"/>
    </source>
</evidence>
<protein>
    <recommendedName>
        <fullName evidence="3">DUF2924 domain-containing protein</fullName>
    </recommendedName>
</protein>
<dbReference type="Proteomes" id="UP000290057">
    <property type="component" value="Chromosome"/>
</dbReference>
<proteinExistence type="predicted"/>
<name>A0A3T1CLF0_9SPHN</name>
<dbReference type="EMBL" id="AP019389">
    <property type="protein sequence ID" value="BBI21801.1"/>
    <property type="molecule type" value="Genomic_DNA"/>
</dbReference>
<accession>A0A3T1CLF0</accession>
<gene>
    <name evidence="1" type="ORF">EKJ_26480</name>
</gene>
<evidence type="ECO:0008006" key="3">
    <source>
        <dbReference type="Google" id="ProtNLM"/>
    </source>
</evidence>
<keyword evidence="2" id="KW-1185">Reference proteome</keyword>
<reference evidence="1 2" key="1">
    <citation type="submission" date="2019-01" db="EMBL/GenBank/DDBJ databases">
        <title>Complete genome sequence of Erythrobacter flavus KJ5.</title>
        <authorList>
            <person name="Kanesaki Y."/>
            <person name="Brotosudarmo T."/>
            <person name="Moriuchi R."/>
            <person name="Awai K."/>
        </authorList>
    </citation>
    <scope>NUCLEOTIDE SEQUENCE [LARGE SCALE GENOMIC DNA]</scope>
    <source>
        <strain evidence="1 2">KJ5</strain>
    </source>
</reference>
<evidence type="ECO:0000313" key="1">
    <source>
        <dbReference type="EMBL" id="BBI21801.1"/>
    </source>
</evidence>
<dbReference type="Pfam" id="PF11149">
    <property type="entry name" value="DUF2924"/>
    <property type="match status" value="1"/>
</dbReference>